<organism evidence="1">
    <name type="scientific">Rhizophora mucronata</name>
    <name type="common">Asiatic mangrove</name>
    <dbReference type="NCBI Taxonomy" id="61149"/>
    <lineage>
        <taxon>Eukaryota</taxon>
        <taxon>Viridiplantae</taxon>
        <taxon>Streptophyta</taxon>
        <taxon>Embryophyta</taxon>
        <taxon>Tracheophyta</taxon>
        <taxon>Spermatophyta</taxon>
        <taxon>Magnoliopsida</taxon>
        <taxon>eudicotyledons</taxon>
        <taxon>Gunneridae</taxon>
        <taxon>Pentapetalae</taxon>
        <taxon>rosids</taxon>
        <taxon>fabids</taxon>
        <taxon>Malpighiales</taxon>
        <taxon>Rhizophoraceae</taxon>
        <taxon>Rhizophora</taxon>
    </lineage>
</organism>
<evidence type="ECO:0000313" key="1">
    <source>
        <dbReference type="EMBL" id="MBX42277.1"/>
    </source>
</evidence>
<proteinExistence type="predicted"/>
<reference evidence="1" key="1">
    <citation type="submission" date="2018-02" db="EMBL/GenBank/DDBJ databases">
        <title>Rhizophora mucronata_Transcriptome.</title>
        <authorList>
            <person name="Meera S.P."/>
            <person name="Sreeshan A."/>
            <person name="Augustine A."/>
        </authorList>
    </citation>
    <scope>NUCLEOTIDE SEQUENCE</scope>
    <source>
        <tissue evidence="1">Leaf</tissue>
    </source>
</reference>
<dbReference type="EMBL" id="GGEC01061793">
    <property type="protein sequence ID" value="MBX42277.1"/>
    <property type="molecule type" value="Transcribed_RNA"/>
</dbReference>
<name>A0A2P2NII9_RHIMU</name>
<protein>
    <submittedName>
        <fullName evidence="1">Uncharacterized protein</fullName>
    </submittedName>
</protein>
<sequence length="78" mass="8959">MLLTVISDSQFSLHYIMLIRCSSFLFRLHCVLPMVIPLHLPSKSSQLVRKHTSTYMLVDLKYGFGLANIIIQHLIDIS</sequence>
<accession>A0A2P2NII9</accession>
<dbReference type="AlphaFoldDB" id="A0A2P2NII9"/>